<organism evidence="3 4">
    <name type="scientific">Dacryopinax primogenitus (strain DJM 731)</name>
    <name type="common">Brown rot fungus</name>
    <dbReference type="NCBI Taxonomy" id="1858805"/>
    <lineage>
        <taxon>Eukaryota</taxon>
        <taxon>Fungi</taxon>
        <taxon>Dikarya</taxon>
        <taxon>Basidiomycota</taxon>
        <taxon>Agaricomycotina</taxon>
        <taxon>Dacrymycetes</taxon>
        <taxon>Dacrymycetales</taxon>
        <taxon>Dacrymycetaceae</taxon>
        <taxon>Dacryopinax</taxon>
    </lineage>
</organism>
<evidence type="ECO:0000313" key="3">
    <source>
        <dbReference type="EMBL" id="EJT96812.1"/>
    </source>
</evidence>
<evidence type="ECO:0000313" key="4">
    <source>
        <dbReference type="Proteomes" id="UP000030653"/>
    </source>
</evidence>
<dbReference type="EMBL" id="JH795880">
    <property type="protein sequence ID" value="EJT96812.1"/>
    <property type="molecule type" value="Genomic_DNA"/>
</dbReference>
<feature type="transmembrane region" description="Helical" evidence="2">
    <location>
        <begin position="279"/>
        <end position="301"/>
    </location>
</feature>
<keyword evidence="4" id="KW-1185">Reference proteome</keyword>
<feature type="compositionally biased region" description="Low complexity" evidence="1">
    <location>
        <begin position="204"/>
        <end position="214"/>
    </location>
</feature>
<keyword evidence="2" id="KW-0812">Transmembrane</keyword>
<name>M5FZ86_DACPD</name>
<feature type="region of interest" description="Disordered" evidence="1">
    <location>
        <begin position="196"/>
        <end position="272"/>
    </location>
</feature>
<keyword evidence="2" id="KW-0472">Membrane</keyword>
<reference evidence="3 4" key="1">
    <citation type="journal article" date="2012" name="Science">
        <title>The Paleozoic origin of enzymatic lignin decomposition reconstructed from 31 fungal genomes.</title>
        <authorList>
            <person name="Floudas D."/>
            <person name="Binder M."/>
            <person name="Riley R."/>
            <person name="Barry K."/>
            <person name="Blanchette R.A."/>
            <person name="Henrissat B."/>
            <person name="Martinez A.T."/>
            <person name="Otillar R."/>
            <person name="Spatafora J.W."/>
            <person name="Yadav J.S."/>
            <person name="Aerts A."/>
            <person name="Benoit I."/>
            <person name="Boyd A."/>
            <person name="Carlson A."/>
            <person name="Copeland A."/>
            <person name="Coutinho P.M."/>
            <person name="de Vries R.P."/>
            <person name="Ferreira P."/>
            <person name="Findley K."/>
            <person name="Foster B."/>
            <person name="Gaskell J."/>
            <person name="Glotzer D."/>
            <person name="Gorecki P."/>
            <person name="Heitman J."/>
            <person name="Hesse C."/>
            <person name="Hori C."/>
            <person name="Igarashi K."/>
            <person name="Jurgens J.A."/>
            <person name="Kallen N."/>
            <person name="Kersten P."/>
            <person name="Kohler A."/>
            <person name="Kuees U."/>
            <person name="Kumar T.K.A."/>
            <person name="Kuo A."/>
            <person name="LaButti K."/>
            <person name="Larrondo L.F."/>
            <person name="Lindquist E."/>
            <person name="Ling A."/>
            <person name="Lombard V."/>
            <person name="Lucas S."/>
            <person name="Lundell T."/>
            <person name="Martin R."/>
            <person name="McLaughlin D.J."/>
            <person name="Morgenstern I."/>
            <person name="Morin E."/>
            <person name="Murat C."/>
            <person name="Nagy L.G."/>
            <person name="Nolan M."/>
            <person name="Ohm R.A."/>
            <person name="Patyshakuliyeva A."/>
            <person name="Rokas A."/>
            <person name="Ruiz-Duenas F.J."/>
            <person name="Sabat G."/>
            <person name="Salamov A."/>
            <person name="Samejima M."/>
            <person name="Schmutz J."/>
            <person name="Slot J.C."/>
            <person name="St John F."/>
            <person name="Stenlid J."/>
            <person name="Sun H."/>
            <person name="Sun S."/>
            <person name="Syed K."/>
            <person name="Tsang A."/>
            <person name="Wiebenga A."/>
            <person name="Young D."/>
            <person name="Pisabarro A."/>
            <person name="Eastwood D.C."/>
            <person name="Martin F."/>
            <person name="Cullen D."/>
            <person name="Grigoriev I.V."/>
            <person name="Hibbett D.S."/>
        </authorList>
    </citation>
    <scope>NUCLEOTIDE SEQUENCE [LARGE SCALE GENOMIC DNA]</scope>
    <source>
        <strain evidence="3 4">DJM-731 SS1</strain>
    </source>
</reference>
<dbReference type="Proteomes" id="UP000030653">
    <property type="component" value="Unassembled WGS sequence"/>
</dbReference>
<dbReference type="AlphaFoldDB" id="M5FZ86"/>
<dbReference type="HOGENOM" id="CLU_903219_0_0_1"/>
<dbReference type="RefSeq" id="XP_040623710.1">
    <property type="nucleotide sequence ID" value="XM_040769412.1"/>
</dbReference>
<evidence type="ECO:0000256" key="2">
    <source>
        <dbReference type="SAM" id="Phobius"/>
    </source>
</evidence>
<proteinExistence type="predicted"/>
<sequence>MAGYPNIPLYSRLSPRGDFLISNPTFPDFRPRWRCRRFALELRCDGHRKIYLALFSPYQIQLQCPDKHIPLPVLYMFGEAEGFDMLQAREFADTYLGDRSLDDKEVVVFSGFPCSSAPMPTRTLLQELQHELCHFDLIIPPIVPRNTRPPSRIPKFPMTASELAKRYPRIHLCKSEIENTSEGTPSIAVPLPAVHTTVGRDSDSSSSDSDSTTSNATTRPPSSSGTKPSSDDDENWQDDVTYRDMKALEEEEKEKRGKGGKGPEPPNERSDIWDKLHTYGSTIAATALFGAAIMIIGGQLWRRVHHSN</sequence>
<feature type="compositionally biased region" description="Polar residues" evidence="1">
    <location>
        <begin position="215"/>
        <end position="228"/>
    </location>
</feature>
<dbReference type="GeneID" id="63684474"/>
<dbReference type="OrthoDB" id="10557394at2759"/>
<protein>
    <submittedName>
        <fullName evidence="3">Uncharacterized protein</fullName>
    </submittedName>
</protein>
<accession>M5FZ86</accession>
<feature type="compositionally biased region" description="Basic and acidic residues" evidence="1">
    <location>
        <begin position="240"/>
        <end position="257"/>
    </location>
</feature>
<gene>
    <name evidence="3" type="ORF">DACRYDRAFT_112429</name>
</gene>
<keyword evidence="2" id="KW-1133">Transmembrane helix</keyword>
<evidence type="ECO:0000256" key="1">
    <source>
        <dbReference type="SAM" id="MobiDB-lite"/>
    </source>
</evidence>